<protein>
    <submittedName>
        <fullName evidence="2">Uncharacterized protein</fullName>
    </submittedName>
</protein>
<evidence type="ECO:0000313" key="2">
    <source>
        <dbReference type="EMBL" id="MBB5629337.1"/>
    </source>
</evidence>
<keyword evidence="1" id="KW-1133">Transmembrane helix</keyword>
<keyword evidence="1" id="KW-0812">Transmembrane</keyword>
<dbReference type="EMBL" id="JACHBR010000001">
    <property type="protein sequence ID" value="MBB5629337.1"/>
    <property type="molecule type" value="Genomic_DNA"/>
</dbReference>
<organism evidence="2 3">
    <name type="scientific">Sphaerisporangium krabiense</name>
    <dbReference type="NCBI Taxonomy" id="763782"/>
    <lineage>
        <taxon>Bacteria</taxon>
        <taxon>Bacillati</taxon>
        <taxon>Actinomycetota</taxon>
        <taxon>Actinomycetes</taxon>
        <taxon>Streptosporangiales</taxon>
        <taxon>Streptosporangiaceae</taxon>
        <taxon>Sphaerisporangium</taxon>
    </lineage>
</organism>
<keyword evidence="1" id="KW-0472">Membrane</keyword>
<name>A0A7W8Z8C8_9ACTN</name>
<dbReference type="Proteomes" id="UP000588112">
    <property type="component" value="Unassembled WGS sequence"/>
</dbReference>
<accession>A0A7W8Z8C8</accession>
<evidence type="ECO:0000256" key="1">
    <source>
        <dbReference type="SAM" id="Phobius"/>
    </source>
</evidence>
<proteinExistence type="predicted"/>
<feature type="transmembrane region" description="Helical" evidence="1">
    <location>
        <begin position="6"/>
        <end position="23"/>
    </location>
</feature>
<keyword evidence="3" id="KW-1185">Reference proteome</keyword>
<sequence length="31" mass="3228">MSATSLGIHGVLWTVLGLGYGALTERALVLQ</sequence>
<evidence type="ECO:0000313" key="3">
    <source>
        <dbReference type="Proteomes" id="UP000588112"/>
    </source>
</evidence>
<gene>
    <name evidence="2" type="ORF">BJ981_005036</name>
</gene>
<dbReference type="AlphaFoldDB" id="A0A7W8Z8C8"/>
<comment type="caution">
    <text evidence="2">The sequence shown here is derived from an EMBL/GenBank/DDBJ whole genome shotgun (WGS) entry which is preliminary data.</text>
</comment>
<reference evidence="2 3" key="1">
    <citation type="submission" date="2020-08" db="EMBL/GenBank/DDBJ databases">
        <title>Sequencing the genomes of 1000 actinobacteria strains.</title>
        <authorList>
            <person name="Klenk H.-P."/>
        </authorList>
    </citation>
    <scope>NUCLEOTIDE SEQUENCE [LARGE SCALE GENOMIC DNA]</scope>
    <source>
        <strain evidence="2 3">DSM 45790</strain>
    </source>
</reference>